<evidence type="ECO:0000313" key="1">
    <source>
        <dbReference type="EMBL" id="CAL1701003.1"/>
    </source>
</evidence>
<evidence type="ECO:0000313" key="2">
    <source>
        <dbReference type="Proteomes" id="UP001497453"/>
    </source>
</evidence>
<keyword evidence="2" id="KW-1185">Reference proteome</keyword>
<name>A0ABP1D1Z2_9APHY</name>
<sequence length="179" mass="20053">MLAKLALAAGSPPLDEGTMVKLSVSKLYIQTINVAYSPQTLMSWRPGDTWCTVAAAELTQDSAACRVCCVVKLMVRFLHTCLCLHCIRRTIWFQGTLIPAGGVHGALVVFHMHSAYAEDITSRHYGTTYYEHDCSVAVTLNCIYFFPERYRGNALLYMRLIIDVDRRLIGHCAAYTIIE</sequence>
<dbReference type="Proteomes" id="UP001497453">
    <property type="component" value="Chromosome 2"/>
</dbReference>
<dbReference type="EMBL" id="OZ037945">
    <property type="protein sequence ID" value="CAL1701003.1"/>
    <property type="molecule type" value="Genomic_DNA"/>
</dbReference>
<reference evidence="2" key="1">
    <citation type="submission" date="2024-04" db="EMBL/GenBank/DDBJ databases">
        <authorList>
            <person name="Shaw F."/>
            <person name="Minotto A."/>
        </authorList>
    </citation>
    <scope>NUCLEOTIDE SEQUENCE [LARGE SCALE GENOMIC DNA]</scope>
</reference>
<protein>
    <submittedName>
        <fullName evidence="1">Uncharacterized protein</fullName>
    </submittedName>
</protein>
<accession>A0ABP1D1Z2</accession>
<gene>
    <name evidence="1" type="ORF">GFSPODELE1_LOCUS3387</name>
</gene>
<proteinExistence type="predicted"/>
<organism evidence="1 2">
    <name type="scientific">Somion occarium</name>
    <dbReference type="NCBI Taxonomy" id="3059160"/>
    <lineage>
        <taxon>Eukaryota</taxon>
        <taxon>Fungi</taxon>
        <taxon>Dikarya</taxon>
        <taxon>Basidiomycota</taxon>
        <taxon>Agaricomycotina</taxon>
        <taxon>Agaricomycetes</taxon>
        <taxon>Polyporales</taxon>
        <taxon>Cerrenaceae</taxon>
        <taxon>Somion</taxon>
    </lineage>
</organism>